<dbReference type="Proteomes" id="UP000887580">
    <property type="component" value="Unplaced"/>
</dbReference>
<dbReference type="WBParaSite" id="PS1159_v2.g24773.t2">
    <property type="protein sequence ID" value="PS1159_v2.g24773.t2"/>
    <property type="gene ID" value="PS1159_v2.g24773"/>
</dbReference>
<organism evidence="1 2">
    <name type="scientific">Panagrolaimus sp. PS1159</name>
    <dbReference type="NCBI Taxonomy" id="55785"/>
    <lineage>
        <taxon>Eukaryota</taxon>
        <taxon>Metazoa</taxon>
        <taxon>Ecdysozoa</taxon>
        <taxon>Nematoda</taxon>
        <taxon>Chromadorea</taxon>
        <taxon>Rhabditida</taxon>
        <taxon>Tylenchina</taxon>
        <taxon>Panagrolaimomorpha</taxon>
        <taxon>Panagrolaimoidea</taxon>
        <taxon>Panagrolaimidae</taxon>
        <taxon>Panagrolaimus</taxon>
    </lineage>
</organism>
<sequence>MPAGAPGSNFQKQASKESTDSEKYDWPHQATAMNDTAFGTFIEDLGKGQIVGRQVLASPVLGEIELTINLSKFGITVSINRGKNLTIRANVNNTPAPYVKLYLMDGKVCVCKAKTQPSRKTTAPVFGQAVEFQENFKHRTLQITVLGDCGRMERKLFMGIAQINLDKLSTLPQPVTSWYKLFHNSSLAPGLAPIRKDSENSLLGGQQQ</sequence>
<accession>A0AC35G8V2</accession>
<name>A0AC35G8V2_9BILA</name>
<evidence type="ECO:0000313" key="1">
    <source>
        <dbReference type="Proteomes" id="UP000887580"/>
    </source>
</evidence>
<evidence type="ECO:0000313" key="2">
    <source>
        <dbReference type="WBParaSite" id="PS1159_v2.g24773.t2"/>
    </source>
</evidence>
<protein>
    <submittedName>
        <fullName evidence="2">C2 domain-containing protein</fullName>
    </submittedName>
</protein>
<reference evidence="2" key="1">
    <citation type="submission" date="2022-11" db="UniProtKB">
        <authorList>
            <consortium name="WormBaseParasite"/>
        </authorList>
    </citation>
    <scope>IDENTIFICATION</scope>
</reference>
<proteinExistence type="predicted"/>